<proteinExistence type="predicted"/>
<keyword evidence="3" id="KW-1005">Bacterial flagellum biogenesis</keyword>
<evidence type="ECO:0000256" key="1">
    <source>
        <dbReference type="ARBA" id="ARBA00004514"/>
    </source>
</evidence>
<reference evidence="6 7" key="1">
    <citation type="submission" date="2019-03" db="EMBL/GenBank/DDBJ databases">
        <title>Genomic Encyclopedia of Type Strains, Phase IV (KMG-IV): sequencing the most valuable type-strain genomes for metagenomic binning, comparative biology and taxonomic classification.</title>
        <authorList>
            <person name="Goeker M."/>
        </authorList>
    </citation>
    <scope>NUCLEOTIDE SEQUENCE [LARGE SCALE GENOMIC DNA]</scope>
    <source>
        <strain evidence="6 7">DSM 25287</strain>
    </source>
</reference>
<dbReference type="RefSeq" id="WP_132542283.1">
    <property type="nucleotide sequence ID" value="NZ_SLWY01000010.1"/>
</dbReference>
<dbReference type="Proteomes" id="UP000295765">
    <property type="component" value="Unassembled WGS sequence"/>
</dbReference>
<evidence type="ECO:0000256" key="2">
    <source>
        <dbReference type="ARBA" id="ARBA00022490"/>
    </source>
</evidence>
<evidence type="ECO:0000256" key="3">
    <source>
        <dbReference type="ARBA" id="ARBA00022795"/>
    </source>
</evidence>
<evidence type="ECO:0000256" key="4">
    <source>
        <dbReference type="ARBA" id="ARBA00023186"/>
    </source>
</evidence>
<accession>A0A4R2LNN8</accession>
<evidence type="ECO:0000313" key="6">
    <source>
        <dbReference type="EMBL" id="TCO81075.1"/>
    </source>
</evidence>
<evidence type="ECO:0000256" key="5">
    <source>
        <dbReference type="ARBA" id="ARBA00093797"/>
    </source>
</evidence>
<name>A0A4R2LNN8_9GAMM</name>
<dbReference type="EMBL" id="SLWY01000010">
    <property type="protein sequence ID" value="TCO81075.1"/>
    <property type="molecule type" value="Genomic_DNA"/>
</dbReference>
<gene>
    <name evidence="6" type="ORF">EV699_110100</name>
</gene>
<keyword evidence="4" id="KW-0143">Chaperone</keyword>
<keyword evidence="2" id="KW-0963">Cytoplasm</keyword>
<dbReference type="InterPro" id="IPR008622">
    <property type="entry name" value="FliT"/>
</dbReference>
<protein>
    <recommendedName>
        <fullName evidence="5">Flagellar protein FliT</fullName>
    </recommendedName>
</protein>
<keyword evidence="7" id="KW-1185">Reference proteome</keyword>
<dbReference type="GO" id="GO:0044781">
    <property type="term" value="P:bacterial-type flagellum organization"/>
    <property type="evidence" value="ECO:0007669"/>
    <property type="project" value="UniProtKB-KW"/>
</dbReference>
<dbReference type="Pfam" id="PF05400">
    <property type="entry name" value="FliT"/>
    <property type="match status" value="1"/>
</dbReference>
<dbReference type="AlphaFoldDB" id="A0A4R2LNN8"/>
<dbReference type="Gene3D" id="1.20.58.380">
    <property type="entry name" value="Flagellar protein flit"/>
    <property type="match status" value="1"/>
</dbReference>
<comment type="subcellular location">
    <subcellularLocation>
        <location evidence="1">Cytoplasm</location>
        <location evidence="1">Cytosol</location>
    </subcellularLocation>
</comment>
<comment type="caution">
    <text evidence="6">The sequence shown here is derived from an EMBL/GenBank/DDBJ whole genome shotgun (WGS) entry which is preliminary data.</text>
</comment>
<sequence length="102" mass="9897">MTPAEWEGGAQRLRDAAAALCAAARAADWEAVAALEAARAPLLAGLLPAPVAVAPAAARALIESLLAADAEVLALAATARSEAAAAAARLVAGGRARAAYGG</sequence>
<organism evidence="6 7">
    <name type="scientific">Plasticicumulans lactativorans</name>
    <dbReference type="NCBI Taxonomy" id="1133106"/>
    <lineage>
        <taxon>Bacteria</taxon>
        <taxon>Pseudomonadati</taxon>
        <taxon>Pseudomonadota</taxon>
        <taxon>Gammaproteobacteria</taxon>
        <taxon>Candidatus Competibacteraceae</taxon>
        <taxon>Plasticicumulans</taxon>
    </lineage>
</organism>
<evidence type="ECO:0000313" key="7">
    <source>
        <dbReference type="Proteomes" id="UP000295765"/>
    </source>
</evidence>